<dbReference type="Pfam" id="PF01341">
    <property type="entry name" value="Glyco_hydro_6"/>
    <property type="match status" value="1"/>
</dbReference>
<evidence type="ECO:0000256" key="7">
    <source>
        <dbReference type="ARBA" id="ARBA00023326"/>
    </source>
</evidence>
<keyword evidence="2 12" id="KW-0378">Hydrolase</keyword>
<evidence type="ECO:0000256" key="3">
    <source>
        <dbReference type="ARBA" id="ARBA00023001"/>
    </source>
</evidence>
<feature type="binding site" evidence="9">
    <location>
        <position position="290"/>
    </location>
    <ligand>
        <name>substrate</name>
    </ligand>
</feature>
<dbReference type="PROSITE" id="PS00656">
    <property type="entry name" value="GLYCOSYL_HYDROL_F6_2"/>
    <property type="match status" value="1"/>
</dbReference>
<evidence type="ECO:0000256" key="2">
    <source>
        <dbReference type="ARBA" id="ARBA00022801"/>
    </source>
</evidence>
<dbReference type="Proteomes" id="UP000175989">
    <property type="component" value="Unassembled WGS sequence"/>
</dbReference>
<feature type="binding site" evidence="9">
    <location>
        <position position="68"/>
    </location>
    <ligand>
        <name>substrate</name>
    </ligand>
</feature>
<feature type="active site" description="Proton donor" evidence="8 11">
    <location>
        <position position="143"/>
    </location>
</feature>
<proteinExistence type="inferred from homology"/>
<dbReference type="GO" id="GO:0030245">
    <property type="term" value="P:cellulose catabolic process"/>
    <property type="evidence" value="ECO:0007669"/>
    <property type="project" value="UniProtKB-KW"/>
</dbReference>
<dbReference type="PIRSF" id="PIRSF001100">
    <property type="entry name" value="Beta_cellobiohydrolase"/>
    <property type="match status" value="1"/>
</dbReference>
<keyword evidence="3 12" id="KW-0136">Cellulose degradation</keyword>
<comment type="caution">
    <text evidence="13">The sequence shown here is derived from an EMBL/GenBank/DDBJ whole genome shotgun (WGS) entry which is preliminary data.</text>
</comment>
<feature type="active site" description="Proton acceptor" evidence="8">
    <location>
        <position position="292"/>
    </location>
</feature>
<dbReference type="GO" id="GO:0004553">
    <property type="term" value="F:hydrolase activity, hydrolyzing O-glycosyl compounds"/>
    <property type="evidence" value="ECO:0007669"/>
    <property type="project" value="InterPro"/>
</dbReference>
<feature type="binding site" evidence="9">
    <location>
        <position position="215"/>
    </location>
    <ligand>
        <name>substrate</name>
    </ligand>
</feature>
<evidence type="ECO:0000256" key="4">
    <source>
        <dbReference type="ARBA" id="ARBA00023157"/>
    </source>
</evidence>
<name>A0A1E7WZR5_9BURK</name>
<gene>
    <name evidence="13" type="primary">celA1_2</name>
    <name evidence="13" type="ORF">DUPY_15470</name>
</gene>
<evidence type="ECO:0000313" key="13">
    <source>
        <dbReference type="EMBL" id="OFA05433.1"/>
    </source>
</evidence>
<dbReference type="InterPro" id="IPR016288">
    <property type="entry name" value="Beta_cellobiohydrolase"/>
</dbReference>
<evidence type="ECO:0000256" key="11">
    <source>
        <dbReference type="PROSITE-ProRule" id="PRU10057"/>
    </source>
</evidence>
<feature type="binding site" evidence="9">
    <location>
        <position position="188"/>
    </location>
    <ligand>
        <name>substrate</name>
    </ligand>
</feature>
<dbReference type="InterPro" id="IPR001524">
    <property type="entry name" value="Glyco_hydro_6_CS"/>
</dbReference>
<feature type="binding site" evidence="9">
    <location>
        <position position="258"/>
    </location>
    <ligand>
        <name>substrate</name>
    </ligand>
</feature>
<feature type="chain" id="PRO_5009028616" description="Glucanase" evidence="12">
    <location>
        <begin position="28"/>
        <end position="313"/>
    </location>
</feature>
<evidence type="ECO:0000256" key="1">
    <source>
        <dbReference type="ARBA" id="ARBA00022729"/>
    </source>
</evidence>
<dbReference type="EC" id="3.2.1.-" evidence="12"/>
<feature type="signal peptide" evidence="12">
    <location>
        <begin position="1"/>
        <end position="27"/>
    </location>
</feature>
<keyword evidence="14" id="KW-1185">Reference proteome</keyword>
<dbReference type="EMBL" id="LROM01000066">
    <property type="protein sequence ID" value="OFA05433.1"/>
    <property type="molecule type" value="Genomic_DNA"/>
</dbReference>
<dbReference type="SUPFAM" id="SSF51989">
    <property type="entry name" value="Glycosyl hydrolases family 6, cellulases"/>
    <property type="match status" value="1"/>
</dbReference>
<dbReference type="AlphaFoldDB" id="A0A1E7WZR5"/>
<evidence type="ECO:0000256" key="12">
    <source>
        <dbReference type="RuleBase" id="RU361186"/>
    </source>
</evidence>
<evidence type="ECO:0000313" key="14">
    <source>
        <dbReference type="Proteomes" id="UP000175989"/>
    </source>
</evidence>
<dbReference type="PRINTS" id="PR00733">
    <property type="entry name" value="GLHYDRLASE6"/>
</dbReference>
<dbReference type="PANTHER" id="PTHR34876:SF4">
    <property type="entry name" value="1,4-BETA-D-GLUCAN CELLOBIOHYDROLASE C-RELATED"/>
    <property type="match status" value="1"/>
</dbReference>
<feature type="active site" evidence="10">
    <location>
        <position position="105"/>
    </location>
</feature>
<keyword evidence="7 12" id="KW-0624">Polysaccharide degradation</keyword>
<comment type="similarity">
    <text evidence="12">Belongs to the glycosyl hydrolase family 6.</text>
</comment>
<keyword evidence="1 12" id="KW-0732">Signal</keyword>
<organism evidence="13 14">
    <name type="scientific">Duganella phyllosphaerae</name>
    <dbReference type="NCBI Taxonomy" id="762836"/>
    <lineage>
        <taxon>Bacteria</taxon>
        <taxon>Pseudomonadati</taxon>
        <taxon>Pseudomonadota</taxon>
        <taxon>Betaproteobacteria</taxon>
        <taxon>Burkholderiales</taxon>
        <taxon>Oxalobacteraceae</taxon>
        <taxon>Telluria group</taxon>
        <taxon>Duganella</taxon>
    </lineage>
</organism>
<evidence type="ECO:0000256" key="6">
    <source>
        <dbReference type="ARBA" id="ARBA00023295"/>
    </source>
</evidence>
<dbReference type="Gene3D" id="3.20.20.40">
    <property type="entry name" value="1, 4-beta cellobiohydrolase"/>
    <property type="match status" value="1"/>
</dbReference>
<keyword evidence="5 12" id="KW-0119">Carbohydrate metabolism</keyword>
<reference evidence="14" key="1">
    <citation type="journal article" date="2016" name="Front. Microbiol.">
        <title>Molecular Keys to the Janthinobacterium and Duganella spp. Interaction with the Plant Pathogen Fusarium graminearum.</title>
        <authorList>
            <person name="Haack F.S."/>
            <person name="Poehlein A."/>
            <person name="Kroger C."/>
            <person name="Voigt C.A."/>
            <person name="Piepenbring M."/>
            <person name="Bode H.B."/>
            <person name="Daniel R."/>
            <person name="Schafer W."/>
            <person name="Streit W.R."/>
        </authorList>
    </citation>
    <scope>NUCLEOTIDE SEQUENCE [LARGE SCALE GENOMIC DNA]</scope>
    <source>
        <strain evidence="14">T54</strain>
    </source>
</reference>
<dbReference type="PATRIC" id="fig|762836.4.peg.1615"/>
<keyword evidence="6 12" id="KW-0326">Glycosidase</keyword>
<evidence type="ECO:0000256" key="9">
    <source>
        <dbReference type="PIRSR" id="PIRSR001100-2"/>
    </source>
</evidence>
<dbReference type="PROSITE" id="PS00655">
    <property type="entry name" value="GLYCOSYL_HYDROL_F6_1"/>
    <property type="match status" value="1"/>
</dbReference>
<dbReference type="PANTHER" id="PTHR34876">
    <property type="match status" value="1"/>
</dbReference>
<evidence type="ECO:0000256" key="10">
    <source>
        <dbReference type="PROSITE-ProRule" id="PRU10056"/>
    </source>
</evidence>
<keyword evidence="4" id="KW-1015">Disulfide bond</keyword>
<dbReference type="RefSeq" id="WP_084640598.1">
    <property type="nucleotide sequence ID" value="NZ_LROM01000066.1"/>
</dbReference>
<accession>A0A1E7WZR5</accession>
<protein>
    <recommendedName>
        <fullName evidence="12">Glucanase</fullName>
        <ecNumber evidence="12">3.2.1.-</ecNumber>
    </recommendedName>
</protein>
<evidence type="ECO:0000256" key="8">
    <source>
        <dbReference type="PIRSR" id="PIRSR001100-1"/>
    </source>
</evidence>
<dbReference type="InterPro" id="IPR036434">
    <property type="entry name" value="Beta_cellobiohydrolase_sf"/>
</dbReference>
<feature type="binding site" evidence="9">
    <location>
        <position position="286"/>
    </location>
    <ligand>
        <name>substrate</name>
    </ligand>
</feature>
<evidence type="ECO:0000256" key="5">
    <source>
        <dbReference type="ARBA" id="ARBA00023277"/>
    </source>
</evidence>
<sequence length="313" mass="32751">MKLKHTKSLARRLLPALLLAVSVTAAAALPPLYVDPQSTAAIWARNNPSDGRVTDIRNRIANQPGARWFGDWSGGIGAAVGNFVGAAAANGRTPVLVAYNIPARDCGQFSAGGAGSLQAYRDWIRAFAAAIGNRQAIVVLEPDALPQLDCLDAAGKSARLELFRYAVAQFTALAPGAYLYLDIGNSAWLAPTVAAARLVDAGVAGARGFSLNVSNYRTDAESNPYGVAVANALRQRGLQKNFVVDTSRNGNGPNGTQWCDPAGRKLGVTPRMNAAGSAPEMALWIKSPGESDGCAAAAGTFSPELAYKMIYGF</sequence>